<keyword evidence="1" id="KW-0812">Transmembrane</keyword>
<proteinExistence type="predicted"/>
<reference evidence="2 3" key="1">
    <citation type="submission" date="2018-04" db="EMBL/GenBank/DDBJ databases">
        <title>Whole genome sequencing of Morganella morganii AR_0133.</title>
        <authorList>
            <person name="Conlan S."/>
            <person name="Thomas P.J."/>
            <person name="Mullikin J."/>
            <person name="Frank K.M."/>
            <person name="Segre J.A."/>
        </authorList>
    </citation>
    <scope>NUCLEOTIDE SEQUENCE [LARGE SCALE GENOMIC DNA]</scope>
    <source>
        <strain evidence="2 3">AR_0133</strain>
    </source>
</reference>
<protein>
    <submittedName>
        <fullName evidence="2">Uncharacterized protein</fullName>
    </submittedName>
</protein>
<keyword evidence="1" id="KW-0472">Membrane</keyword>
<evidence type="ECO:0000256" key="1">
    <source>
        <dbReference type="SAM" id="Phobius"/>
    </source>
</evidence>
<name>A0AAU8ZPQ6_MORMO</name>
<organism evidence="2 3">
    <name type="scientific">Morganella morganii</name>
    <name type="common">Proteus morganii</name>
    <dbReference type="NCBI Taxonomy" id="582"/>
    <lineage>
        <taxon>Bacteria</taxon>
        <taxon>Pseudomonadati</taxon>
        <taxon>Pseudomonadota</taxon>
        <taxon>Gammaproteobacteria</taxon>
        <taxon>Enterobacterales</taxon>
        <taxon>Morganellaceae</taxon>
        <taxon>Morganella</taxon>
    </lineage>
</organism>
<feature type="transmembrane region" description="Helical" evidence="1">
    <location>
        <begin position="37"/>
        <end position="59"/>
    </location>
</feature>
<dbReference type="AlphaFoldDB" id="A0AAU8ZPQ6"/>
<evidence type="ECO:0000313" key="3">
    <source>
        <dbReference type="Proteomes" id="UP000244682"/>
    </source>
</evidence>
<evidence type="ECO:0000313" key="2">
    <source>
        <dbReference type="EMBL" id="AWC94242.1"/>
    </source>
</evidence>
<gene>
    <name evidence="2" type="ORF">AM380_11605</name>
</gene>
<keyword evidence="1" id="KW-1133">Transmembrane helix</keyword>
<feature type="transmembrane region" description="Helical" evidence="1">
    <location>
        <begin position="7"/>
        <end position="25"/>
    </location>
</feature>
<dbReference type="EMBL" id="CP028956">
    <property type="protein sequence ID" value="AWC94242.1"/>
    <property type="molecule type" value="Genomic_DNA"/>
</dbReference>
<dbReference type="Proteomes" id="UP000244682">
    <property type="component" value="Chromosome"/>
</dbReference>
<sequence length="61" mass="6864">MPRWGKVIVSVLIFIIATAISTLVYDYIISLFKMMDVIVFSGPIAILSLGMPFYSMCFLQV</sequence>
<accession>A0AAU8ZPQ6</accession>